<dbReference type="EMBL" id="AP027728">
    <property type="protein sequence ID" value="BDZ39475.1"/>
    <property type="molecule type" value="Genomic_DNA"/>
</dbReference>
<dbReference type="InterPro" id="IPR013094">
    <property type="entry name" value="AB_hydrolase_3"/>
</dbReference>
<keyword evidence="4" id="KW-1185">Reference proteome</keyword>
<dbReference type="RefSeq" id="WP_286299654.1">
    <property type="nucleotide sequence ID" value="NZ_AP027728.1"/>
</dbReference>
<proteinExistence type="predicted"/>
<gene>
    <name evidence="3" type="ORF">GCM10025863_20890</name>
</gene>
<dbReference type="Gene3D" id="3.40.50.1820">
    <property type="entry name" value="alpha/beta hydrolase"/>
    <property type="match status" value="1"/>
</dbReference>
<dbReference type="InterPro" id="IPR029058">
    <property type="entry name" value="AB_hydrolase_fold"/>
</dbReference>
<reference evidence="4" key="1">
    <citation type="journal article" date="2019" name="Int. J. Syst. Evol. Microbiol.">
        <title>The Global Catalogue of Microorganisms (GCM) 10K type strain sequencing project: providing services to taxonomists for standard genome sequencing and annotation.</title>
        <authorList>
            <consortium name="The Broad Institute Genomics Platform"/>
            <consortium name="The Broad Institute Genome Sequencing Center for Infectious Disease"/>
            <person name="Wu L."/>
            <person name="Ma J."/>
        </authorList>
    </citation>
    <scope>NUCLEOTIDE SEQUENCE [LARGE SCALE GENOMIC DNA]</scope>
    <source>
        <strain evidence="4">NBRC 106310</strain>
    </source>
</reference>
<name>A0ABN6X3Z2_9MICO</name>
<evidence type="ECO:0000313" key="3">
    <source>
        <dbReference type="EMBL" id="BDZ39475.1"/>
    </source>
</evidence>
<accession>A0ABN6X3Z2</accession>
<evidence type="ECO:0000313" key="4">
    <source>
        <dbReference type="Proteomes" id="UP001321543"/>
    </source>
</evidence>
<evidence type="ECO:0000259" key="2">
    <source>
        <dbReference type="Pfam" id="PF07859"/>
    </source>
</evidence>
<dbReference type="Proteomes" id="UP001321543">
    <property type="component" value="Chromosome"/>
</dbReference>
<dbReference type="SUPFAM" id="SSF53474">
    <property type="entry name" value="alpha/beta-Hydrolases"/>
    <property type="match status" value="1"/>
</dbReference>
<dbReference type="Pfam" id="PF07859">
    <property type="entry name" value="Abhydrolase_3"/>
    <property type="match status" value="1"/>
</dbReference>
<sequence>MTLPSSALAGLVRVYPGDDGPLRGTALLWAHGGGFVHGDLDMPEADAVARAFAARGATVASVDYRLVAADGTRTFPAGSDDVLTAWSWLVAHATELGADPGRLFVGGASAGGNLIAGAVLRMLGNEPATASVPLPAGVFLAYPTLLAVQPAPSAALRAALDADPDADVFTPPAVRAMYETYLGGDVGDAPLTAVPGRATPADVVGFPPTIMVNSDTDELRVSGELFAATLTDAGVPTDVSFEPGTRHGHLNRPEEPGFGRTIERVAAWVAAR</sequence>
<dbReference type="InterPro" id="IPR050300">
    <property type="entry name" value="GDXG_lipolytic_enzyme"/>
</dbReference>
<protein>
    <recommendedName>
        <fullName evidence="2">Alpha/beta hydrolase fold-3 domain-containing protein</fullName>
    </recommendedName>
</protein>
<keyword evidence="1" id="KW-0378">Hydrolase</keyword>
<organism evidence="3 4">
    <name type="scientific">Microbacterium suwonense</name>
    <dbReference type="NCBI Taxonomy" id="683047"/>
    <lineage>
        <taxon>Bacteria</taxon>
        <taxon>Bacillati</taxon>
        <taxon>Actinomycetota</taxon>
        <taxon>Actinomycetes</taxon>
        <taxon>Micrococcales</taxon>
        <taxon>Microbacteriaceae</taxon>
        <taxon>Microbacterium</taxon>
    </lineage>
</organism>
<dbReference type="PANTHER" id="PTHR48081:SF8">
    <property type="entry name" value="ALPHA_BETA HYDROLASE FOLD-3 DOMAIN-CONTAINING PROTEIN-RELATED"/>
    <property type="match status" value="1"/>
</dbReference>
<dbReference type="PANTHER" id="PTHR48081">
    <property type="entry name" value="AB HYDROLASE SUPERFAMILY PROTEIN C4A8.06C"/>
    <property type="match status" value="1"/>
</dbReference>
<feature type="domain" description="Alpha/beta hydrolase fold-3" evidence="2">
    <location>
        <begin position="27"/>
        <end position="249"/>
    </location>
</feature>
<evidence type="ECO:0000256" key="1">
    <source>
        <dbReference type="ARBA" id="ARBA00022801"/>
    </source>
</evidence>